<dbReference type="InterPro" id="IPR058110">
    <property type="entry name" value="GCG_CRPN_dom"/>
</dbReference>
<keyword evidence="4" id="KW-1185">Reference proteome</keyword>
<feature type="signal peptide" evidence="2">
    <location>
        <begin position="1"/>
        <end position="28"/>
    </location>
</feature>
<feature type="region of interest" description="Disordered" evidence="1">
    <location>
        <begin position="74"/>
        <end position="139"/>
    </location>
</feature>
<evidence type="ECO:0000313" key="3">
    <source>
        <dbReference type="EMBL" id="GLS23552.1"/>
    </source>
</evidence>
<dbReference type="EMBL" id="BSPC01000075">
    <property type="protein sequence ID" value="GLS23552.1"/>
    <property type="molecule type" value="Genomic_DNA"/>
</dbReference>
<sequence length="139" mass="15121">MHKTLQKTCFAAALALVGAIAAAAPASAMPVGPAAAGKSPLLQSPLLQDVRDGCGRGYRPNDWGRCVPERYQPRYDNGYGGGYGDQRYGGGYDDQRYGGDDNRYRNGYGDDYQRPRHSYRNGCPPGRHPGNSGRCVKDY</sequence>
<feature type="chain" id="PRO_5047248475" evidence="2">
    <location>
        <begin position="29"/>
        <end position="139"/>
    </location>
</feature>
<proteinExistence type="predicted"/>
<comment type="caution">
    <text evidence="3">The sequence shown here is derived from an EMBL/GenBank/DDBJ whole genome shotgun (WGS) entry which is preliminary data.</text>
</comment>
<keyword evidence="2" id="KW-0732">Signal</keyword>
<dbReference type="RefSeq" id="WP_284316484.1">
    <property type="nucleotide sequence ID" value="NZ_BSPC01000075.1"/>
</dbReference>
<evidence type="ECO:0000256" key="1">
    <source>
        <dbReference type="SAM" id="MobiDB-lite"/>
    </source>
</evidence>
<dbReference type="NCBIfam" id="NF047412">
    <property type="entry name" value="sig_GCG_CRPN_rpt"/>
    <property type="match status" value="1"/>
</dbReference>
<name>A0ABQ6CT76_9HYPH</name>
<evidence type="ECO:0000313" key="4">
    <source>
        <dbReference type="Proteomes" id="UP001156882"/>
    </source>
</evidence>
<reference evidence="4" key="1">
    <citation type="journal article" date="2019" name="Int. J. Syst. Evol. Microbiol.">
        <title>The Global Catalogue of Microorganisms (GCM) 10K type strain sequencing project: providing services to taxonomists for standard genome sequencing and annotation.</title>
        <authorList>
            <consortium name="The Broad Institute Genomics Platform"/>
            <consortium name="The Broad Institute Genome Sequencing Center for Infectious Disease"/>
            <person name="Wu L."/>
            <person name="Ma J."/>
        </authorList>
    </citation>
    <scope>NUCLEOTIDE SEQUENCE [LARGE SCALE GENOMIC DNA]</scope>
    <source>
        <strain evidence="4">NBRC 101365</strain>
    </source>
</reference>
<dbReference type="Proteomes" id="UP001156882">
    <property type="component" value="Unassembled WGS sequence"/>
</dbReference>
<feature type="compositionally biased region" description="Basic and acidic residues" evidence="1">
    <location>
        <begin position="93"/>
        <end position="104"/>
    </location>
</feature>
<evidence type="ECO:0000256" key="2">
    <source>
        <dbReference type="SAM" id="SignalP"/>
    </source>
</evidence>
<feature type="compositionally biased region" description="Gly residues" evidence="1">
    <location>
        <begin position="78"/>
        <end position="92"/>
    </location>
</feature>
<gene>
    <name evidence="3" type="ORF">GCM10007874_65730</name>
</gene>
<accession>A0ABQ6CT76</accession>
<protein>
    <submittedName>
        <fullName evidence="3">Uncharacterized protein</fullName>
    </submittedName>
</protein>
<organism evidence="3 4">
    <name type="scientific">Labrys miyagiensis</name>
    <dbReference type="NCBI Taxonomy" id="346912"/>
    <lineage>
        <taxon>Bacteria</taxon>
        <taxon>Pseudomonadati</taxon>
        <taxon>Pseudomonadota</taxon>
        <taxon>Alphaproteobacteria</taxon>
        <taxon>Hyphomicrobiales</taxon>
        <taxon>Xanthobacteraceae</taxon>
        <taxon>Labrys</taxon>
    </lineage>
</organism>